<organism evidence="1 2">
    <name type="scientific">Allacma fusca</name>
    <dbReference type="NCBI Taxonomy" id="39272"/>
    <lineage>
        <taxon>Eukaryota</taxon>
        <taxon>Metazoa</taxon>
        <taxon>Ecdysozoa</taxon>
        <taxon>Arthropoda</taxon>
        <taxon>Hexapoda</taxon>
        <taxon>Collembola</taxon>
        <taxon>Symphypleona</taxon>
        <taxon>Sminthuridae</taxon>
        <taxon>Allacma</taxon>
    </lineage>
</organism>
<gene>
    <name evidence="1" type="ORF">AFUS01_LOCUS22060</name>
</gene>
<evidence type="ECO:0000313" key="1">
    <source>
        <dbReference type="EMBL" id="CAG7733629.1"/>
    </source>
</evidence>
<feature type="non-terminal residue" evidence="1">
    <location>
        <position position="1"/>
    </location>
</feature>
<comment type="caution">
    <text evidence="1">The sequence shown here is derived from an EMBL/GenBank/DDBJ whole genome shotgun (WGS) entry which is preliminary data.</text>
</comment>
<keyword evidence="2" id="KW-1185">Reference proteome</keyword>
<reference evidence="1" key="1">
    <citation type="submission" date="2021-06" db="EMBL/GenBank/DDBJ databases">
        <authorList>
            <person name="Hodson N. C."/>
            <person name="Mongue J. A."/>
            <person name="Jaron S. K."/>
        </authorList>
    </citation>
    <scope>NUCLEOTIDE SEQUENCE</scope>
</reference>
<name>A0A8J2KDJ3_9HEXA</name>
<accession>A0A8J2KDJ3</accession>
<dbReference type="Proteomes" id="UP000708208">
    <property type="component" value="Unassembled WGS sequence"/>
</dbReference>
<proteinExistence type="predicted"/>
<protein>
    <submittedName>
        <fullName evidence="1">Uncharacterized protein</fullName>
    </submittedName>
</protein>
<sequence length="14" mass="1582">SINFDCTNFHGHCS</sequence>
<dbReference type="EMBL" id="CAJVCH010252320">
    <property type="protein sequence ID" value="CAG7733629.1"/>
    <property type="molecule type" value="Genomic_DNA"/>
</dbReference>
<evidence type="ECO:0000313" key="2">
    <source>
        <dbReference type="Proteomes" id="UP000708208"/>
    </source>
</evidence>